<dbReference type="Pfam" id="PF03186">
    <property type="entry name" value="CobD_Cbib"/>
    <property type="match status" value="1"/>
</dbReference>
<comment type="subcellular location">
    <subcellularLocation>
        <location evidence="1 9">Cell membrane</location>
        <topology evidence="1 9">Multi-pass membrane protein</topology>
    </subcellularLocation>
</comment>
<evidence type="ECO:0000256" key="7">
    <source>
        <dbReference type="ARBA" id="ARBA00022989"/>
    </source>
</evidence>
<comment type="function">
    <text evidence="9">Converts cobyric acid to cobinamide by the addition of aminopropanol on the F carboxylic group.</text>
</comment>
<gene>
    <name evidence="10" type="primary">cbiB</name>
    <name evidence="9" type="synonym">cobD</name>
    <name evidence="10" type="ORF">NKI27_07050</name>
</gene>
<feature type="transmembrane region" description="Helical" evidence="9">
    <location>
        <begin position="78"/>
        <end position="98"/>
    </location>
</feature>
<sequence>MMDTFVIVLLALIFDRMLGEAKRFHPLVGFGNIANRIEQGLNNGAHKKLKGLIAVFIAIAPITFVFVLIDSLLQDVSVLYMLFSAFVLYLAIGWQSLIQHALNISQPLQQKNLAQARKAVSLIVSRDTEHLSETDIAKAATESVLENGSDAIFSAIFWFCVLGVPGVVIYRLSNTLDAMWGYKNERFIAFGWAAARFDDLLNLIPARLTALSYSFVGNTRLALKCWRQQGFSWKSPNAGPVMAAGAGALNVSLGGAAQYHNELQIRQALGPDVDMGGEIPVAESINKACELLNRALLLWLLVIAIVSVGLGLLL</sequence>
<comment type="similarity">
    <text evidence="3 9">Belongs to the CobD/CbiB family.</text>
</comment>
<dbReference type="Proteomes" id="UP001163739">
    <property type="component" value="Chromosome"/>
</dbReference>
<dbReference type="NCBIfam" id="TIGR00380">
    <property type="entry name" value="cobal_cbiB"/>
    <property type="match status" value="1"/>
</dbReference>
<evidence type="ECO:0000256" key="3">
    <source>
        <dbReference type="ARBA" id="ARBA00006263"/>
    </source>
</evidence>
<evidence type="ECO:0000313" key="10">
    <source>
        <dbReference type="EMBL" id="UZE97494.1"/>
    </source>
</evidence>
<dbReference type="RefSeq" id="WP_265048967.1">
    <property type="nucleotide sequence ID" value="NZ_CP100390.1"/>
</dbReference>
<reference evidence="10" key="1">
    <citation type="submission" date="2022-06" db="EMBL/GenBank/DDBJ databases">
        <title>Alkalimarinus sp. nov., isolated from gut of a Alitta virens.</title>
        <authorList>
            <person name="Yang A.I."/>
            <person name="Shin N.-R."/>
        </authorList>
    </citation>
    <scope>NUCLEOTIDE SEQUENCE</scope>
    <source>
        <strain evidence="10">A2M4</strain>
    </source>
</reference>
<feature type="transmembrane region" description="Helical" evidence="9">
    <location>
        <begin position="51"/>
        <end position="69"/>
    </location>
</feature>
<comment type="caution">
    <text evidence="9">Lacks conserved residue(s) required for the propagation of feature annotation.</text>
</comment>
<evidence type="ECO:0000256" key="2">
    <source>
        <dbReference type="ARBA" id="ARBA00004953"/>
    </source>
</evidence>
<keyword evidence="5 9" id="KW-0169">Cobalamin biosynthesis</keyword>
<dbReference type="PANTHER" id="PTHR34308:SF1">
    <property type="entry name" value="COBALAMIN BIOSYNTHESIS PROTEIN CBIB"/>
    <property type="match status" value="1"/>
</dbReference>
<evidence type="ECO:0000313" key="11">
    <source>
        <dbReference type="Proteomes" id="UP001163739"/>
    </source>
</evidence>
<feature type="transmembrane region" description="Helical" evidence="9">
    <location>
        <begin position="151"/>
        <end position="170"/>
    </location>
</feature>
<evidence type="ECO:0000256" key="8">
    <source>
        <dbReference type="ARBA" id="ARBA00023136"/>
    </source>
</evidence>
<keyword evidence="11" id="KW-1185">Reference proteome</keyword>
<protein>
    <recommendedName>
        <fullName evidence="9">Cobalamin biosynthesis protein CobD</fullName>
    </recommendedName>
</protein>
<evidence type="ECO:0000256" key="9">
    <source>
        <dbReference type="HAMAP-Rule" id="MF_00024"/>
    </source>
</evidence>
<organism evidence="10 11">
    <name type="scientific">Alkalimarinus alittae</name>
    <dbReference type="NCBI Taxonomy" id="2961619"/>
    <lineage>
        <taxon>Bacteria</taxon>
        <taxon>Pseudomonadati</taxon>
        <taxon>Pseudomonadota</taxon>
        <taxon>Gammaproteobacteria</taxon>
        <taxon>Alteromonadales</taxon>
        <taxon>Alteromonadaceae</taxon>
        <taxon>Alkalimarinus</taxon>
    </lineage>
</organism>
<keyword evidence="8 9" id="KW-0472">Membrane</keyword>
<evidence type="ECO:0000256" key="6">
    <source>
        <dbReference type="ARBA" id="ARBA00022692"/>
    </source>
</evidence>
<proteinExistence type="inferred from homology"/>
<keyword evidence="4 9" id="KW-1003">Cell membrane</keyword>
<comment type="pathway">
    <text evidence="2 9">Cofactor biosynthesis; adenosylcobalamin biosynthesis.</text>
</comment>
<keyword evidence="6 9" id="KW-0812">Transmembrane</keyword>
<evidence type="ECO:0000256" key="5">
    <source>
        <dbReference type="ARBA" id="ARBA00022573"/>
    </source>
</evidence>
<dbReference type="InterPro" id="IPR004485">
    <property type="entry name" value="Cobalamin_biosynth_CobD/CbiB"/>
</dbReference>
<dbReference type="HAMAP" id="MF_00024">
    <property type="entry name" value="CobD_CbiB"/>
    <property type="match status" value="1"/>
</dbReference>
<name>A0ABY6N662_9ALTE</name>
<dbReference type="PANTHER" id="PTHR34308">
    <property type="entry name" value="COBALAMIN BIOSYNTHESIS PROTEIN CBIB"/>
    <property type="match status" value="1"/>
</dbReference>
<keyword evidence="7 9" id="KW-1133">Transmembrane helix</keyword>
<accession>A0ABY6N662</accession>
<feature type="transmembrane region" description="Helical" evidence="9">
    <location>
        <begin position="295"/>
        <end position="313"/>
    </location>
</feature>
<dbReference type="EMBL" id="CP100390">
    <property type="protein sequence ID" value="UZE97494.1"/>
    <property type="molecule type" value="Genomic_DNA"/>
</dbReference>
<evidence type="ECO:0000256" key="1">
    <source>
        <dbReference type="ARBA" id="ARBA00004651"/>
    </source>
</evidence>
<evidence type="ECO:0000256" key="4">
    <source>
        <dbReference type="ARBA" id="ARBA00022475"/>
    </source>
</evidence>